<gene>
    <name evidence="4" type="ORF">FC72_GL001711</name>
</gene>
<keyword evidence="1 2" id="KW-0238">DNA-binding</keyword>
<proteinExistence type="predicted"/>
<dbReference type="STRING" id="1423811.FC72_GL001711"/>
<evidence type="ECO:0000259" key="3">
    <source>
        <dbReference type="PROSITE" id="PS50977"/>
    </source>
</evidence>
<dbReference type="InterPro" id="IPR001647">
    <property type="entry name" value="HTH_TetR"/>
</dbReference>
<name>A0A0R1J1H2_9LACO</name>
<evidence type="ECO:0000256" key="2">
    <source>
        <dbReference type="PROSITE-ProRule" id="PRU00335"/>
    </source>
</evidence>
<evidence type="ECO:0000256" key="1">
    <source>
        <dbReference type="ARBA" id="ARBA00023125"/>
    </source>
</evidence>
<dbReference type="PANTHER" id="PTHR43479">
    <property type="entry name" value="ACREF/ENVCD OPERON REPRESSOR-RELATED"/>
    <property type="match status" value="1"/>
</dbReference>
<accession>A0A0R1J1H2</accession>
<dbReference type="PANTHER" id="PTHR43479:SF16">
    <property type="entry name" value="HTH TETR-TYPE DOMAIN-CONTAINING PROTEIN"/>
    <property type="match status" value="1"/>
</dbReference>
<dbReference type="InterPro" id="IPR009057">
    <property type="entry name" value="Homeodomain-like_sf"/>
</dbReference>
<dbReference type="AlphaFoldDB" id="A0A0R1J1H2"/>
<dbReference type="PATRIC" id="fig|1423811.3.peg.1747"/>
<dbReference type="EMBL" id="AZDG01000005">
    <property type="protein sequence ID" value="KRK65084.1"/>
    <property type="molecule type" value="Genomic_DNA"/>
</dbReference>
<sequence length="184" mass="21332">MSQVTQRTKKNIVDAMISLLEKKSFEKITVADICAEAMINHSTFYRYFTDKFVLLRSVFSYLLDDLISNSSNAETIVSQIADFIETNNNFMRHISPQYQTKANLYPEFRSILKDLVESKYKEPESQDDPLIQMIVTSDTPELMISFIVGGLVGLVEYLEYHDFQVPMKEFTGFAESFFKKWSNL</sequence>
<dbReference type="OrthoDB" id="9810250at2"/>
<reference evidence="4 5" key="1">
    <citation type="journal article" date="2015" name="Genome Announc.">
        <title>Expanding the biotechnology potential of lactobacilli through comparative genomics of 213 strains and associated genera.</title>
        <authorList>
            <person name="Sun Z."/>
            <person name="Harris H.M."/>
            <person name="McCann A."/>
            <person name="Guo C."/>
            <person name="Argimon S."/>
            <person name="Zhang W."/>
            <person name="Yang X."/>
            <person name="Jeffery I.B."/>
            <person name="Cooney J.C."/>
            <person name="Kagawa T.F."/>
            <person name="Liu W."/>
            <person name="Song Y."/>
            <person name="Salvetti E."/>
            <person name="Wrobel A."/>
            <person name="Rasinkangas P."/>
            <person name="Parkhill J."/>
            <person name="Rea M.C."/>
            <person name="O'Sullivan O."/>
            <person name="Ritari J."/>
            <person name="Douillard F.P."/>
            <person name="Paul Ross R."/>
            <person name="Yang R."/>
            <person name="Briner A.E."/>
            <person name="Felis G.E."/>
            <person name="de Vos W.M."/>
            <person name="Barrangou R."/>
            <person name="Klaenhammer T.R."/>
            <person name="Caufield P.W."/>
            <person name="Cui Y."/>
            <person name="Zhang H."/>
            <person name="O'Toole P.W."/>
        </authorList>
    </citation>
    <scope>NUCLEOTIDE SEQUENCE [LARGE SCALE GENOMIC DNA]</scope>
    <source>
        <strain evidence="4 5">DSM 20183</strain>
    </source>
</reference>
<evidence type="ECO:0000313" key="5">
    <source>
        <dbReference type="Proteomes" id="UP000050929"/>
    </source>
</evidence>
<protein>
    <submittedName>
        <fullName evidence="4">TetR family transcriptional regulator</fullName>
    </submittedName>
</protein>
<dbReference type="SUPFAM" id="SSF46689">
    <property type="entry name" value="Homeodomain-like"/>
    <property type="match status" value="1"/>
</dbReference>
<dbReference type="RefSeq" id="WP_057764870.1">
    <property type="nucleotide sequence ID" value="NZ_AZDG01000005.1"/>
</dbReference>
<organism evidence="4 5">
    <name type="scientific">Companilactobacillus tucceti DSM 20183</name>
    <dbReference type="NCBI Taxonomy" id="1423811"/>
    <lineage>
        <taxon>Bacteria</taxon>
        <taxon>Bacillati</taxon>
        <taxon>Bacillota</taxon>
        <taxon>Bacilli</taxon>
        <taxon>Lactobacillales</taxon>
        <taxon>Lactobacillaceae</taxon>
        <taxon>Companilactobacillus</taxon>
    </lineage>
</organism>
<dbReference type="Gene3D" id="1.10.357.10">
    <property type="entry name" value="Tetracycline Repressor, domain 2"/>
    <property type="match status" value="1"/>
</dbReference>
<evidence type="ECO:0000313" key="4">
    <source>
        <dbReference type="EMBL" id="KRK65084.1"/>
    </source>
</evidence>
<feature type="DNA-binding region" description="H-T-H motif" evidence="2">
    <location>
        <begin position="29"/>
        <end position="48"/>
    </location>
</feature>
<dbReference type="PROSITE" id="PS50977">
    <property type="entry name" value="HTH_TETR_2"/>
    <property type="match status" value="1"/>
</dbReference>
<dbReference type="InterPro" id="IPR050624">
    <property type="entry name" value="HTH-type_Tx_Regulator"/>
</dbReference>
<dbReference type="GO" id="GO:0003677">
    <property type="term" value="F:DNA binding"/>
    <property type="evidence" value="ECO:0007669"/>
    <property type="project" value="UniProtKB-UniRule"/>
</dbReference>
<keyword evidence="5" id="KW-1185">Reference proteome</keyword>
<comment type="caution">
    <text evidence="4">The sequence shown here is derived from an EMBL/GenBank/DDBJ whole genome shotgun (WGS) entry which is preliminary data.</text>
</comment>
<dbReference type="Pfam" id="PF00440">
    <property type="entry name" value="TetR_N"/>
    <property type="match status" value="1"/>
</dbReference>
<dbReference type="Proteomes" id="UP000050929">
    <property type="component" value="Unassembled WGS sequence"/>
</dbReference>
<feature type="domain" description="HTH tetR-type" evidence="3">
    <location>
        <begin position="6"/>
        <end position="66"/>
    </location>
</feature>